<dbReference type="InterPro" id="IPR003848">
    <property type="entry name" value="DUF218"/>
</dbReference>
<organism evidence="2">
    <name type="scientific">Vibrio coralliilyticus</name>
    <dbReference type="NCBI Taxonomy" id="190893"/>
    <lineage>
        <taxon>Bacteria</taxon>
        <taxon>Pseudomonadati</taxon>
        <taxon>Pseudomonadota</taxon>
        <taxon>Gammaproteobacteria</taxon>
        <taxon>Vibrionales</taxon>
        <taxon>Vibrionaceae</taxon>
        <taxon>Vibrio</taxon>
    </lineage>
</organism>
<gene>
    <name evidence="2" type="ORF">TW71_03195</name>
</gene>
<accession>A0A837GCG4</accession>
<evidence type="ECO:0000313" key="2">
    <source>
        <dbReference type="EMBL" id="KJY78042.1"/>
    </source>
</evidence>
<dbReference type="AlphaFoldDB" id="A0A837GCG4"/>
<protein>
    <recommendedName>
        <fullName evidence="1">DUF218 domain-containing protein</fullName>
    </recommendedName>
</protein>
<dbReference type="CDD" id="cd06259">
    <property type="entry name" value="YdcF-like"/>
    <property type="match status" value="1"/>
</dbReference>
<dbReference type="RefSeq" id="WP_045984946.1">
    <property type="nucleotide sequence ID" value="NZ_CP063051.1"/>
</dbReference>
<dbReference type="InterPro" id="IPR051599">
    <property type="entry name" value="Cell_Envelope_Assoc"/>
</dbReference>
<dbReference type="FunFam" id="3.40.50.620:FF:000280">
    <property type="entry name" value="DUF218 domain"/>
    <property type="match status" value="1"/>
</dbReference>
<dbReference type="InterPro" id="IPR014729">
    <property type="entry name" value="Rossmann-like_a/b/a_fold"/>
</dbReference>
<dbReference type="PANTHER" id="PTHR30336">
    <property type="entry name" value="INNER MEMBRANE PROTEIN, PROBABLE PERMEASE"/>
    <property type="match status" value="1"/>
</dbReference>
<dbReference type="Pfam" id="PF02698">
    <property type="entry name" value="DUF218"/>
    <property type="match status" value="1"/>
</dbReference>
<sequence>MNTKLFQHIENLWDYMQLAQPLHKADCLFVLGSNDVRVAEHAAKLYHDGWANKIVFSGGVGRLTDGIFDQTEAHTFAAIARDLGVPSIDIILEDQATNTGENIQLTAKLLTELCYDFRSFILVQKPYMERRAYATFMKQWPNEVNHVCVTSPKTAFIDYFSEEIPLDVTVEAMLGDFERIKEYPKKGFQIEQEIPLHIETSYLALRSVFN</sequence>
<dbReference type="PANTHER" id="PTHR30336:SF20">
    <property type="entry name" value="DUF218 DOMAIN-CONTAINING PROTEIN"/>
    <property type="match status" value="1"/>
</dbReference>
<dbReference type="Gene3D" id="3.40.50.620">
    <property type="entry name" value="HUPs"/>
    <property type="match status" value="1"/>
</dbReference>
<comment type="caution">
    <text evidence="2">The sequence shown here is derived from an EMBL/GenBank/DDBJ whole genome shotgun (WGS) entry which is preliminary data.</text>
</comment>
<reference evidence="2" key="1">
    <citation type="journal article" date="2015" name="BMC Genomics">
        <title>Genome mining reveals unlocked bioactive potential of marine Gram-negative bacteria.</title>
        <authorList>
            <person name="Machado H."/>
            <person name="Sonnenschein E.C."/>
            <person name="Melchiorsen J."/>
            <person name="Gram L."/>
        </authorList>
    </citation>
    <scope>NUCLEOTIDE SEQUENCE</scope>
    <source>
        <strain evidence="2">S2052</strain>
    </source>
</reference>
<dbReference type="EMBL" id="JXXR01000001">
    <property type="protein sequence ID" value="KJY78042.1"/>
    <property type="molecule type" value="Genomic_DNA"/>
</dbReference>
<dbReference type="GO" id="GO:0005886">
    <property type="term" value="C:plasma membrane"/>
    <property type="evidence" value="ECO:0007669"/>
    <property type="project" value="TreeGrafter"/>
</dbReference>
<name>A0A837GCG4_9VIBR</name>
<feature type="domain" description="DUF218" evidence="1">
    <location>
        <begin position="26"/>
        <end position="143"/>
    </location>
</feature>
<proteinExistence type="predicted"/>
<evidence type="ECO:0000259" key="1">
    <source>
        <dbReference type="Pfam" id="PF02698"/>
    </source>
</evidence>